<sequence length="145" mass="15990">MAINVKRCAILHENDVLKASTLLKLWEYKIPQHVMAPLSCDGTSLDSFAVISSKNTSNDKDSRKTTTHCNFVRMQGLFLDSVRVFRCPNSTVVGVNVPIDAKMGIGTSQNVPWPSDINHHSSEELVKVVRTSESPSCNRCTSSVL</sequence>
<keyword evidence="2" id="KW-1185">Reference proteome</keyword>
<evidence type="ECO:0000313" key="2">
    <source>
        <dbReference type="Proteomes" id="UP000499080"/>
    </source>
</evidence>
<dbReference type="EMBL" id="BGPR01068566">
    <property type="protein sequence ID" value="GBO42472.1"/>
    <property type="molecule type" value="Genomic_DNA"/>
</dbReference>
<organism evidence="1 2">
    <name type="scientific">Araneus ventricosus</name>
    <name type="common">Orbweaver spider</name>
    <name type="synonym">Epeira ventricosa</name>
    <dbReference type="NCBI Taxonomy" id="182803"/>
    <lineage>
        <taxon>Eukaryota</taxon>
        <taxon>Metazoa</taxon>
        <taxon>Ecdysozoa</taxon>
        <taxon>Arthropoda</taxon>
        <taxon>Chelicerata</taxon>
        <taxon>Arachnida</taxon>
        <taxon>Araneae</taxon>
        <taxon>Araneomorphae</taxon>
        <taxon>Entelegynae</taxon>
        <taxon>Araneoidea</taxon>
        <taxon>Araneidae</taxon>
        <taxon>Araneus</taxon>
    </lineage>
</organism>
<proteinExistence type="predicted"/>
<gene>
    <name evidence="1" type="ORF">AVEN_69492_1</name>
</gene>
<dbReference type="AlphaFoldDB" id="A0A4Y2X398"/>
<protein>
    <submittedName>
        <fullName evidence="1">Uncharacterized protein</fullName>
    </submittedName>
</protein>
<evidence type="ECO:0000313" key="1">
    <source>
        <dbReference type="EMBL" id="GBO42472.1"/>
    </source>
</evidence>
<reference evidence="1 2" key="1">
    <citation type="journal article" date="2019" name="Sci. Rep.">
        <title>Orb-weaving spider Araneus ventricosus genome elucidates the spidroin gene catalogue.</title>
        <authorList>
            <person name="Kono N."/>
            <person name="Nakamura H."/>
            <person name="Ohtoshi R."/>
            <person name="Moran D.A.P."/>
            <person name="Shinohara A."/>
            <person name="Yoshida Y."/>
            <person name="Fujiwara M."/>
            <person name="Mori M."/>
            <person name="Tomita M."/>
            <person name="Arakawa K."/>
        </authorList>
    </citation>
    <scope>NUCLEOTIDE SEQUENCE [LARGE SCALE GENOMIC DNA]</scope>
</reference>
<name>A0A4Y2X398_ARAVE</name>
<dbReference type="Proteomes" id="UP000499080">
    <property type="component" value="Unassembled WGS sequence"/>
</dbReference>
<accession>A0A4Y2X398</accession>
<comment type="caution">
    <text evidence="1">The sequence shown here is derived from an EMBL/GenBank/DDBJ whole genome shotgun (WGS) entry which is preliminary data.</text>
</comment>